<dbReference type="Proteomes" id="UP000185427">
    <property type="component" value="Chromosome"/>
</dbReference>
<dbReference type="CDD" id="cd01189">
    <property type="entry name" value="INT_ICEBs1_C_like"/>
    <property type="match status" value="1"/>
</dbReference>
<evidence type="ECO:0000256" key="1">
    <source>
        <dbReference type="ARBA" id="ARBA00008857"/>
    </source>
</evidence>
<evidence type="ECO:0000313" key="8">
    <source>
        <dbReference type="Proteomes" id="UP000185427"/>
    </source>
</evidence>
<dbReference type="InterPro" id="IPR004107">
    <property type="entry name" value="Integrase_SAM-like_N"/>
</dbReference>
<dbReference type="RefSeq" id="WP_075667081.1">
    <property type="nucleotide sequence ID" value="NZ_CP019030.1"/>
</dbReference>
<dbReference type="InterPro" id="IPR002104">
    <property type="entry name" value="Integrase_catalytic"/>
</dbReference>
<dbReference type="Gene3D" id="1.10.443.10">
    <property type="entry name" value="Intergrase catalytic core"/>
    <property type="match status" value="1"/>
</dbReference>
<dbReference type="PROSITE" id="PS51898">
    <property type="entry name" value="TYR_RECOMBINASE"/>
    <property type="match status" value="1"/>
</dbReference>
<name>A0A1L7GT72_LIMFE</name>
<evidence type="ECO:0000256" key="3">
    <source>
        <dbReference type="ARBA" id="ARBA00023125"/>
    </source>
</evidence>
<evidence type="ECO:0000256" key="4">
    <source>
        <dbReference type="ARBA" id="ARBA00023172"/>
    </source>
</evidence>
<dbReference type="AlphaFoldDB" id="A0A1L7GT72"/>
<dbReference type="GO" id="GO:0015074">
    <property type="term" value="P:DNA integration"/>
    <property type="evidence" value="ECO:0007669"/>
    <property type="project" value="UniProtKB-KW"/>
</dbReference>
<dbReference type="InterPro" id="IPR011010">
    <property type="entry name" value="DNA_brk_join_enz"/>
</dbReference>
<evidence type="ECO:0000256" key="2">
    <source>
        <dbReference type="ARBA" id="ARBA00022908"/>
    </source>
</evidence>
<dbReference type="Pfam" id="PF00589">
    <property type="entry name" value="Phage_integrase"/>
    <property type="match status" value="1"/>
</dbReference>
<dbReference type="InterPro" id="IPR050090">
    <property type="entry name" value="Tyrosine_recombinase_XerCD"/>
</dbReference>
<dbReference type="Pfam" id="PF14657">
    <property type="entry name" value="Arm-DNA-bind_4"/>
    <property type="match status" value="1"/>
</dbReference>
<feature type="domain" description="Tyr recombinase" evidence="6">
    <location>
        <begin position="163"/>
        <end position="352"/>
    </location>
</feature>
<evidence type="ECO:0000313" key="7">
    <source>
        <dbReference type="EMBL" id="APU45159.1"/>
    </source>
</evidence>
<keyword evidence="5" id="KW-0175">Coiled coil</keyword>
<dbReference type="Gene3D" id="1.10.150.130">
    <property type="match status" value="1"/>
</dbReference>
<dbReference type="GO" id="GO:0003677">
    <property type="term" value="F:DNA binding"/>
    <property type="evidence" value="ECO:0007669"/>
    <property type="project" value="UniProtKB-KW"/>
</dbReference>
<dbReference type="InterPro" id="IPR028259">
    <property type="entry name" value="AP2-like_int_N"/>
</dbReference>
<dbReference type="PANTHER" id="PTHR30349">
    <property type="entry name" value="PHAGE INTEGRASE-RELATED"/>
    <property type="match status" value="1"/>
</dbReference>
<dbReference type="PANTHER" id="PTHR30349:SF64">
    <property type="entry name" value="PROPHAGE INTEGRASE INTD-RELATED"/>
    <property type="match status" value="1"/>
</dbReference>
<keyword evidence="3" id="KW-0238">DNA-binding</keyword>
<comment type="similarity">
    <text evidence="1">Belongs to the 'phage' integrase family.</text>
</comment>
<feature type="coiled-coil region" evidence="5">
    <location>
        <begin position="35"/>
        <end position="62"/>
    </location>
</feature>
<dbReference type="OrthoDB" id="9803188at2"/>
<reference evidence="7 8" key="1">
    <citation type="submission" date="2016-12" db="EMBL/GenBank/DDBJ databases">
        <title>Complete Genome Sequence of Lactobacillus fermentum Strain SNUV175, a Probiotic for Treatment of Bacterial Vaginosis.</title>
        <authorList>
            <person name="Lee S."/>
            <person name="You H.J."/>
            <person name="Kwon B."/>
            <person name="Ko G."/>
        </authorList>
    </citation>
    <scope>NUCLEOTIDE SEQUENCE [LARGE SCALE GENOMIC DNA]</scope>
    <source>
        <strain evidence="7 8">SNUV175</strain>
    </source>
</reference>
<gene>
    <name evidence="7" type="ORF">BUW47_01210</name>
</gene>
<sequence>MSFVRKRPKGYYGVAEYRDSNGKRHQKGAGTFKLKREALAAADKLERELNGLNTELANLSFAEYYQRWYRLYKEHSVEPITQVRYRTVEKLIADFFGQKKITEIHRSDYQEFINWYGHDKVKDTVIKVNSAVRLCVNSAIDDDLIIKDFTHNVQITHDKQRRPKIEYLNEKEIRQLESATASKLDHNNTSRYMILTAILTGMRKSEIQALTWKDIDFLHATISITKSWDEQKKTFKPTKTESSIRTIKVNRQLLDWLEDLKVNGSTLIFMNKLGTIPTSTALIKVLRTIMTDCGISKQGFHFHSLRHVHVAYLLGQGVDVYAISKRLGHSDITITLKTYSYLIDEYKAKNDDLITQKLAQLL</sequence>
<protein>
    <submittedName>
        <fullName evidence="7">Site-specific integrase</fullName>
    </submittedName>
</protein>
<dbReference type="SUPFAM" id="SSF56349">
    <property type="entry name" value="DNA breaking-rejoining enzymes"/>
    <property type="match status" value="1"/>
</dbReference>
<evidence type="ECO:0000256" key="5">
    <source>
        <dbReference type="SAM" id="Coils"/>
    </source>
</evidence>
<dbReference type="InterPro" id="IPR010998">
    <property type="entry name" value="Integrase_recombinase_N"/>
</dbReference>
<evidence type="ECO:0000259" key="6">
    <source>
        <dbReference type="PROSITE" id="PS51898"/>
    </source>
</evidence>
<dbReference type="GO" id="GO:0006310">
    <property type="term" value="P:DNA recombination"/>
    <property type="evidence" value="ECO:0007669"/>
    <property type="project" value="UniProtKB-KW"/>
</dbReference>
<organism evidence="7 8">
    <name type="scientific">Limosilactobacillus fermentum</name>
    <name type="common">Lactobacillus fermentum</name>
    <dbReference type="NCBI Taxonomy" id="1613"/>
    <lineage>
        <taxon>Bacteria</taxon>
        <taxon>Bacillati</taxon>
        <taxon>Bacillota</taxon>
        <taxon>Bacilli</taxon>
        <taxon>Lactobacillales</taxon>
        <taxon>Lactobacillaceae</taxon>
        <taxon>Limosilactobacillus</taxon>
    </lineage>
</organism>
<keyword evidence="2" id="KW-0229">DNA integration</keyword>
<dbReference type="Pfam" id="PF14659">
    <property type="entry name" value="Phage_int_SAM_3"/>
    <property type="match status" value="1"/>
</dbReference>
<proteinExistence type="inferred from homology"/>
<dbReference type="EMBL" id="CP019030">
    <property type="protein sequence ID" value="APU45159.1"/>
    <property type="molecule type" value="Genomic_DNA"/>
</dbReference>
<accession>A0A1L7GT72</accession>
<keyword evidence="4" id="KW-0233">DNA recombination</keyword>
<dbReference type="InterPro" id="IPR013762">
    <property type="entry name" value="Integrase-like_cat_sf"/>
</dbReference>